<dbReference type="KEGG" id="acel:acsn021_31720"/>
<dbReference type="InterPro" id="IPR000780">
    <property type="entry name" value="CheR_MeTrfase"/>
</dbReference>
<organism evidence="6 7">
    <name type="scientific">Anaerocolumna cellulosilytica</name>
    <dbReference type="NCBI Taxonomy" id="433286"/>
    <lineage>
        <taxon>Bacteria</taxon>
        <taxon>Bacillati</taxon>
        <taxon>Bacillota</taxon>
        <taxon>Clostridia</taxon>
        <taxon>Lachnospirales</taxon>
        <taxon>Lachnospiraceae</taxon>
        <taxon>Anaerocolumna</taxon>
    </lineage>
</organism>
<protein>
    <recommendedName>
        <fullName evidence="2">protein-glutamate O-methyltransferase</fullName>
        <ecNumber evidence="2">2.1.1.80</ecNumber>
    </recommendedName>
</protein>
<dbReference type="SUPFAM" id="SSF53335">
    <property type="entry name" value="S-adenosyl-L-methionine-dependent methyltransferases"/>
    <property type="match status" value="1"/>
</dbReference>
<sequence length="275" mass="32565">MYTITEQEFLRLAGYIKNNYGINLKLEKLSLVTGRLSTILMQKNFKSFSEYYEYVVSDKTGEAATTLINKISTNHTFFMREVEHFYYFRDTVLPYLKMQSKDKDLRIWSAGCSSGEEPYTLAMVIDAYFGKEKYVWDTKILATDISTKVLEKAQKGMYSYEDIQALPSLWKDVYLKKRTENNWEISDKIKSEIIFRKLNLMDSVFPFKKKFHVIFCRNVMIYFDAKTKRELIQKFYNSMEPGGYLFIGHSEALNREETDFKYIMPAVYRKEISVK</sequence>
<evidence type="ECO:0000256" key="2">
    <source>
        <dbReference type="ARBA" id="ARBA00012534"/>
    </source>
</evidence>
<dbReference type="EMBL" id="AP023367">
    <property type="protein sequence ID" value="BCJ95603.1"/>
    <property type="molecule type" value="Genomic_DNA"/>
</dbReference>
<keyword evidence="5" id="KW-0949">S-adenosyl-L-methionine</keyword>
<dbReference type="InterPro" id="IPR036804">
    <property type="entry name" value="CheR_N_sf"/>
</dbReference>
<dbReference type="PIRSF" id="PIRSF000410">
    <property type="entry name" value="CheR"/>
    <property type="match status" value="1"/>
</dbReference>
<dbReference type="PANTHER" id="PTHR24422:SF19">
    <property type="entry name" value="CHEMOTAXIS PROTEIN METHYLTRANSFERASE"/>
    <property type="match status" value="1"/>
</dbReference>
<dbReference type="SUPFAM" id="SSF47757">
    <property type="entry name" value="Chemotaxis receptor methyltransferase CheR, N-terminal domain"/>
    <property type="match status" value="1"/>
</dbReference>
<gene>
    <name evidence="6" type="primary">cheR_2</name>
    <name evidence="6" type="ORF">acsn021_31720</name>
</gene>
<dbReference type="EC" id="2.1.1.80" evidence="2"/>
<evidence type="ECO:0000256" key="1">
    <source>
        <dbReference type="ARBA" id="ARBA00001541"/>
    </source>
</evidence>
<keyword evidence="4" id="KW-0808">Transferase</keyword>
<evidence type="ECO:0000313" key="6">
    <source>
        <dbReference type="EMBL" id="BCJ95603.1"/>
    </source>
</evidence>
<dbReference type="SMART" id="SM00138">
    <property type="entry name" value="MeTrc"/>
    <property type="match status" value="1"/>
</dbReference>
<evidence type="ECO:0000256" key="4">
    <source>
        <dbReference type="ARBA" id="ARBA00022679"/>
    </source>
</evidence>
<keyword evidence="3" id="KW-0489">Methyltransferase</keyword>
<comment type="catalytic activity">
    <reaction evidence="1">
        <text>L-glutamyl-[protein] + S-adenosyl-L-methionine = [protein]-L-glutamate 5-O-methyl ester + S-adenosyl-L-homocysteine</text>
        <dbReference type="Rhea" id="RHEA:24452"/>
        <dbReference type="Rhea" id="RHEA-COMP:10208"/>
        <dbReference type="Rhea" id="RHEA-COMP:10311"/>
        <dbReference type="ChEBI" id="CHEBI:29973"/>
        <dbReference type="ChEBI" id="CHEBI:57856"/>
        <dbReference type="ChEBI" id="CHEBI:59789"/>
        <dbReference type="ChEBI" id="CHEBI:82795"/>
        <dbReference type="EC" id="2.1.1.80"/>
    </reaction>
</comment>
<reference evidence="6 7" key="1">
    <citation type="journal article" date="2016" name="Int. J. Syst. Evol. Microbiol.">
        <title>Descriptions of Anaerotaenia torta gen. nov., sp. nov. and Anaerocolumna cellulosilytica gen. nov., sp. nov. isolated from a methanogenic reactor of cattle waste.</title>
        <authorList>
            <person name="Uek A."/>
            <person name="Ohtaki Y."/>
            <person name="Kaku N."/>
            <person name="Ueki K."/>
        </authorList>
    </citation>
    <scope>NUCLEOTIDE SEQUENCE [LARGE SCALE GENOMIC DNA]</scope>
    <source>
        <strain evidence="6 7">SN021</strain>
    </source>
</reference>
<dbReference type="CDD" id="cd02440">
    <property type="entry name" value="AdoMet_MTases"/>
    <property type="match status" value="1"/>
</dbReference>
<dbReference type="AlphaFoldDB" id="A0A6S6QWK3"/>
<dbReference type="PROSITE" id="PS50123">
    <property type="entry name" value="CHER"/>
    <property type="match status" value="1"/>
</dbReference>
<dbReference type="GO" id="GO:0032259">
    <property type="term" value="P:methylation"/>
    <property type="evidence" value="ECO:0007669"/>
    <property type="project" value="UniProtKB-KW"/>
</dbReference>
<name>A0A6S6QWK3_9FIRM</name>
<dbReference type="InterPro" id="IPR026024">
    <property type="entry name" value="Chemotaxis_MeTrfase_CheR"/>
</dbReference>
<evidence type="ECO:0000256" key="5">
    <source>
        <dbReference type="ARBA" id="ARBA00022691"/>
    </source>
</evidence>
<evidence type="ECO:0000313" key="7">
    <source>
        <dbReference type="Proteomes" id="UP000515561"/>
    </source>
</evidence>
<dbReference type="InterPro" id="IPR029063">
    <property type="entry name" value="SAM-dependent_MTases_sf"/>
</dbReference>
<evidence type="ECO:0000256" key="3">
    <source>
        <dbReference type="ARBA" id="ARBA00022603"/>
    </source>
</evidence>
<dbReference type="Proteomes" id="UP000515561">
    <property type="component" value="Chromosome"/>
</dbReference>
<dbReference type="Gene3D" id="3.40.50.150">
    <property type="entry name" value="Vaccinia Virus protein VP39"/>
    <property type="match status" value="1"/>
</dbReference>
<dbReference type="RefSeq" id="WP_184093391.1">
    <property type="nucleotide sequence ID" value="NZ_AP023367.1"/>
</dbReference>
<dbReference type="PANTHER" id="PTHR24422">
    <property type="entry name" value="CHEMOTAXIS PROTEIN METHYLTRANSFERASE"/>
    <property type="match status" value="1"/>
</dbReference>
<dbReference type="InterPro" id="IPR022642">
    <property type="entry name" value="CheR_C"/>
</dbReference>
<dbReference type="PRINTS" id="PR00996">
    <property type="entry name" value="CHERMTFRASE"/>
</dbReference>
<dbReference type="InterPro" id="IPR022641">
    <property type="entry name" value="CheR_N"/>
</dbReference>
<keyword evidence="7" id="KW-1185">Reference proteome</keyword>
<dbReference type="Gene3D" id="1.10.155.10">
    <property type="entry name" value="Chemotaxis receptor methyltransferase CheR, N-terminal domain"/>
    <property type="match status" value="1"/>
</dbReference>
<dbReference type="InterPro" id="IPR050903">
    <property type="entry name" value="Bact_Chemotaxis_MeTrfase"/>
</dbReference>
<dbReference type="Pfam" id="PF03705">
    <property type="entry name" value="CheR_N"/>
    <property type="match status" value="1"/>
</dbReference>
<dbReference type="Pfam" id="PF01739">
    <property type="entry name" value="CheR"/>
    <property type="match status" value="1"/>
</dbReference>
<accession>A0A6S6QWK3</accession>
<proteinExistence type="predicted"/>
<dbReference type="GO" id="GO:0008983">
    <property type="term" value="F:protein-glutamate O-methyltransferase activity"/>
    <property type="evidence" value="ECO:0007669"/>
    <property type="project" value="UniProtKB-EC"/>
</dbReference>